<dbReference type="Pfam" id="PF04719">
    <property type="entry name" value="TAFII28"/>
    <property type="match status" value="1"/>
</dbReference>
<evidence type="ECO:0000256" key="2">
    <source>
        <dbReference type="ARBA" id="ARBA00009788"/>
    </source>
</evidence>
<keyword evidence="10" id="KW-1185">Reference proteome</keyword>
<evidence type="ECO:0000256" key="7">
    <source>
        <dbReference type="SAM" id="MobiDB-lite"/>
    </source>
</evidence>
<keyword evidence="5" id="KW-0539">Nucleus</keyword>
<dbReference type="GO" id="GO:0051123">
    <property type="term" value="P:RNA polymerase II preinitiation complex assembly"/>
    <property type="evidence" value="ECO:0007669"/>
    <property type="project" value="InterPro"/>
</dbReference>
<dbReference type="STRING" id="6198.A0A075A2Q0"/>
<dbReference type="AlphaFoldDB" id="A0A075A2Q0"/>
<evidence type="ECO:0000256" key="1">
    <source>
        <dbReference type="ARBA" id="ARBA00004123"/>
    </source>
</evidence>
<feature type="compositionally biased region" description="Low complexity" evidence="7">
    <location>
        <begin position="9"/>
        <end position="21"/>
    </location>
</feature>
<comment type="subcellular location">
    <subcellularLocation>
        <location evidence="1">Nucleus</location>
    </subcellularLocation>
</comment>
<dbReference type="RefSeq" id="XP_009163694.1">
    <property type="nucleotide sequence ID" value="XM_009165430.1"/>
</dbReference>
<feature type="region of interest" description="Disordered" evidence="7">
    <location>
        <begin position="1"/>
        <end position="146"/>
    </location>
</feature>
<feature type="compositionally biased region" description="Acidic residues" evidence="7">
    <location>
        <begin position="112"/>
        <end position="146"/>
    </location>
</feature>
<dbReference type="InterPro" id="IPR009072">
    <property type="entry name" value="Histone-fold"/>
</dbReference>
<dbReference type="GeneID" id="20315592"/>
<dbReference type="Proteomes" id="UP000054324">
    <property type="component" value="Unassembled WGS sequence"/>
</dbReference>
<dbReference type="CDD" id="cd08048">
    <property type="entry name" value="HFD_TAF11"/>
    <property type="match status" value="1"/>
</dbReference>
<dbReference type="InterPro" id="IPR045127">
    <property type="entry name" value="TAF11-like"/>
</dbReference>
<dbReference type="PANTHER" id="PTHR13218">
    <property type="entry name" value="TRANSCRIPTION INITIATION FACTOR TFIID SUBUNIT 11-RELATED"/>
    <property type="match status" value="1"/>
</dbReference>
<gene>
    <name evidence="9" type="ORF">T265_01404</name>
</gene>
<dbReference type="InterPro" id="IPR006809">
    <property type="entry name" value="TAFII28_dom"/>
</dbReference>
<evidence type="ECO:0000256" key="5">
    <source>
        <dbReference type="ARBA" id="ARBA00023242"/>
    </source>
</evidence>
<keyword evidence="3" id="KW-0805">Transcription regulation</keyword>
<dbReference type="KEGG" id="ovi:T265_01404"/>
<protein>
    <recommendedName>
        <fullName evidence="6">Transcription initiation factor TFIID subunit 11</fullName>
    </recommendedName>
</protein>
<dbReference type="PANTHER" id="PTHR13218:SF8">
    <property type="entry name" value="TRANSCRIPTION INITIATION FACTOR TFIID SUBUNIT 11"/>
    <property type="match status" value="1"/>
</dbReference>
<sequence length="277" mass="30558">MSEAASLTEQESQFRSSEFSSVQDNTNIIPSESLIADNPVPSAFVPDADDKIGPAKRPKLSPIESSSFTVAEDVLPPTPSQIGPDTIVKTDQLLLGPSDEPEELACSSQEAPTEELEEQDTLEEEEEDEEEDEEEEDVSTVLGEDDADSVVTRLISPALEQEREERKKEDRKLLALLAHFDEEQLNRFETFRRATFAKASVRRLIQSVASCAVSQNVVIAIAGMTKVYIGEIVEEALDYKERLGESGPLKPKHIREAYRLLNASQSSCSASTENPLC</sequence>
<reference evidence="9 10" key="1">
    <citation type="submission" date="2013-11" db="EMBL/GenBank/DDBJ databases">
        <title>Opisthorchis viverrini - life in the bile duct.</title>
        <authorList>
            <person name="Young N.D."/>
            <person name="Nagarajan N."/>
            <person name="Lin S.J."/>
            <person name="Korhonen P.K."/>
            <person name="Jex A.R."/>
            <person name="Hall R.S."/>
            <person name="Safavi-Hemami H."/>
            <person name="Kaewkong W."/>
            <person name="Bertrand D."/>
            <person name="Gao S."/>
            <person name="Seet Q."/>
            <person name="Wongkham S."/>
            <person name="Teh B.T."/>
            <person name="Wongkham C."/>
            <person name="Intapan P.M."/>
            <person name="Maleewong W."/>
            <person name="Yang X."/>
            <person name="Hu M."/>
            <person name="Wang Z."/>
            <person name="Hofmann A."/>
            <person name="Sternberg P.W."/>
            <person name="Tan P."/>
            <person name="Wang J."/>
            <person name="Gasser R.B."/>
        </authorList>
    </citation>
    <scope>NUCLEOTIDE SEQUENCE [LARGE SCALE GENOMIC DNA]</scope>
</reference>
<proteinExistence type="inferred from homology"/>
<organism evidence="9 10">
    <name type="scientific">Opisthorchis viverrini</name>
    <name type="common">Southeast Asian liver fluke</name>
    <dbReference type="NCBI Taxonomy" id="6198"/>
    <lineage>
        <taxon>Eukaryota</taxon>
        <taxon>Metazoa</taxon>
        <taxon>Spiralia</taxon>
        <taxon>Lophotrochozoa</taxon>
        <taxon>Platyhelminthes</taxon>
        <taxon>Trematoda</taxon>
        <taxon>Digenea</taxon>
        <taxon>Opisthorchiida</taxon>
        <taxon>Opisthorchiata</taxon>
        <taxon>Opisthorchiidae</taxon>
        <taxon>Opisthorchis</taxon>
    </lineage>
</organism>
<dbReference type="GO" id="GO:0046982">
    <property type="term" value="F:protein heterodimerization activity"/>
    <property type="evidence" value="ECO:0007669"/>
    <property type="project" value="InterPro"/>
</dbReference>
<comment type="similarity">
    <text evidence="2">Belongs to the TAF11 family.</text>
</comment>
<evidence type="ECO:0000256" key="6">
    <source>
        <dbReference type="ARBA" id="ARBA00072882"/>
    </source>
</evidence>
<dbReference type="Gene3D" id="1.10.20.10">
    <property type="entry name" value="Histone, subunit A"/>
    <property type="match status" value="1"/>
</dbReference>
<name>A0A075A2Q0_OPIVI</name>
<dbReference type="GO" id="GO:0016251">
    <property type="term" value="F:RNA polymerase II general transcription initiation factor activity"/>
    <property type="evidence" value="ECO:0007669"/>
    <property type="project" value="TreeGrafter"/>
</dbReference>
<evidence type="ECO:0000313" key="10">
    <source>
        <dbReference type="Proteomes" id="UP000054324"/>
    </source>
</evidence>
<evidence type="ECO:0000259" key="8">
    <source>
        <dbReference type="Pfam" id="PF04719"/>
    </source>
</evidence>
<dbReference type="FunFam" id="1.10.20.10:FF:000061">
    <property type="entry name" value="TFIID subunit"/>
    <property type="match status" value="1"/>
</dbReference>
<dbReference type="GO" id="GO:0005669">
    <property type="term" value="C:transcription factor TFIID complex"/>
    <property type="evidence" value="ECO:0007669"/>
    <property type="project" value="InterPro"/>
</dbReference>
<evidence type="ECO:0000256" key="3">
    <source>
        <dbReference type="ARBA" id="ARBA00023015"/>
    </source>
</evidence>
<dbReference type="EMBL" id="KL596633">
    <property type="protein sequence ID" value="KER32527.1"/>
    <property type="molecule type" value="Genomic_DNA"/>
</dbReference>
<dbReference type="OrthoDB" id="28335at2759"/>
<evidence type="ECO:0000256" key="4">
    <source>
        <dbReference type="ARBA" id="ARBA00023163"/>
    </source>
</evidence>
<accession>A0A075A2Q0</accession>
<keyword evidence="4" id="KW-0804">Transcription</keyword>
<evidence type="ECO:0000313" key="9">
    <source>
        <dbReference type="EMBL" id="KER32527.1"/>
    </source>
</evidence>
<feature type="domain" description="TAFII28-like protein" evidence="8">
    <location>
        <begin position="176"/>
        <end position="259"/>
    </location>
</feature>
<dbReference type="CTD" id="20315592"/>
<dbReference type="SUPFAM" id="SSF47113">
    <property type="entry name" value="Histone-fold"/>
    <property type="match status" value="1"/>
</dbReference>